<dbReference type="FunFam" id="1.25.10.10:FF:000086">
    <property type="entry name" value="protein zyg-11 homolog B isoform X2"/>
    <property type="match status" value="1"/>
</dbReference>
<dbReference type="FunFam" id="3.80.10.10:FF:001025">
    <property type="entry name" value="Protein zyg-11 homolog A"/>
    <property type="match status" value="2"/>
</dbReference>
<dbReference type="InterPro" id="IPR051341">
    <property type="entry name" value="Zyg-11_UBL_adapter"/>
</dbReference>
<protein>
    <submittedName>
        <fullName evidence="7">Protein zyg-11-like B</fullName>
    </submittedName>
</protein>
<proteinExistence type="inferred from homology"/>
<dbReference type="Proteomes" id="UP000018936">
    <property type="component" value="Unassembled WGS sequence"/>
</dbReference>
<dbReference type="Pfam" id="PF25013">
    <property type="entry name" value="LRR_Zer-1"/>
    <property type="match status" value="1"/>
</dbReference>
<dbReference type="PANTHER" id="PTHR12904:SF22">
    <property type="entry name" value="ZYG-11 FAMILY MEMBER B, CELL CYCLE REGULATOR"/>
    <property type="match status" value="1"/>
</dbReference>
<dbReference type="EMBL" id="AZIM01000105">
    <property type="protein sequence ID" value="ETE73343.1"/>
    <property type="molecule type" value="Genomic_DNA"/>
</dbReference>
<dbReference type="Pfam" id="PF22964">
    <property type="entry name" value="ZER1-like_2nd"/>
    <property type="match status" value="2"/>
</dbReference>
<evidence type="ECO:0000256" key="4">
    <source>
        <dbReference type="ARBA" id="ARBA00022786"/>
    </source>
</evidence>
<keyword evidence="2" id="KW-0433">Leucine-rich repeat</keyword>
<evidence type="ECO:0000256" key="3">
    <source>
        <dbReference type="ARBA" id="ARBA00022737"/>
    </source>
</evidence>
<dbReference type="GO" id="GO:0031462">
    <property type="term" value="C:Cul2-RING ubiquitin ligase complex"/>
    <property type="evidence" value="ECO:0007669"/>
    <property type="project" value="TreeGrafter"/>
</dbReference>
<evidence type="ECO:0000313" key="7">
    <source>
        <dbReference type="EMBL" id="ETE73343.1"/>
    </source>
</evidence>
<evidence type="ECO:0000259" key="5">
    <source>
        <dbReference type="Pfam" id="PF22964"/>
    </source>
</evidence>
<keyword evidence="4" id="KW-0833">Ubl conjugation pathway</keyword>
<dbReference type="SMART" id="SM00367">
    <property type="entry name" value="LRR_CC"/>
    <property type="match status" value="2"/>
</dbReference>
<dbReference type="InterPro" id="IPR006553">
    <property type="entry name" value="Leu-rich_rpt_Cys-con_subtyp"/>
</dbReference>
<dbReference type="InterPro" id="IPR055142">
    <property type="entry name" value="ZER1-like_C"/>
</dbReference>
<sequence length="1439" mass="162727">MEEASPYSLLDICLNYLTSDLEKFCTERHDGTLCLQEPGIFPQEVADRLLRTMAFHGKINHPDLVIGDPIQAERLLNDATVGIFRGNQMRLKRACIRKAKISAVAFWKAFCHHKLVELDATGVNADITITDIISGLGSNKWIQQNLQCLVLNSLTLSLEDPYERCFSQLTGLRALSITNVLFYNEDLADVASLPRLESLDISNTSVTDITAILACKDRLKSLTMHHLKCLKMTTTQILDVIRELKFLNHLDISDDKQFTSDIALRLLEQKDILPNLVSLDISGRKHVTDEAVETFVKQRPLMQFVGLLATDAGYSLFLTGEGNLKVSGEANETQISEALRRYSERAFFVREALFHLFSLTHFMENTKPEILKLVVVGMRNHPLNLPVQLAASACVFNLTKQDLAAGMPVRLLADVTHLLLKAMEHFPNHQQLQKNCLLSLCSDRILQDVPFNRFEAAKLVMQWLCNHEDQNMQRMAVAIISILAAKLSTEQTAQLGAELFIVRQLLQIVKQKTNQNVVDTTLKFTLSALWNLTDESPTTCRHFIENQGLELFMKVLENNIAEVKELHSELMWEDFIDHISKLLHSVEVEVSYFAAGIIAHLISRGEQAWTLSRNQRASLLDELHSAILNWPTPECEMVAYRSFNPFFPLLGCFMTPGVQLWAVWAMQHVCSKNRRFRLWVVFFFLPPLSGLGSEGKSGCRLFAMVRFLQVRQRAPLPVCGNCPAVQAEASPYSLVDICLNVLVADLAKFCTERPDGSLYFKESQRLPQEVADRLLQIMAYQELLNDGTVGIFQGNQIRLKQACIRKAKISAQSFKKAFCHHKLVQLDAAGMNETVTIADVVNGLGSSKWIQNNLQYLVLDSLTLFPTNSYERFFSQFPGLRSLSITNVLFGDEHLADVATLPRLESLNISNTSVTNISALLACRNHLKFLTMYSLKCLKMPTTKFLDVIRELKYLVHLDISDNQHSGSEIAFCLLRQNDILPNLVSLDISGNKSITDEAVEAFVRQRPRMHFIGLLGTAAGFTEFLSGQGSLKVSGGENEMQVLEALKRYNERPTFVKEAFFHLFLQTCFMKITKPEILKLVIVGMKNHPLDLAVQLTASACVLNLTRQGLAAGVPVRLLSSVIQLLLKAMETFPEQRQLQKNCLLSLSSVRILQDVPFNRRVTFCLNVSQYKQSAESEALIWMKELSDEQAAQLSAEFYIVVGKLLEIIEQKTNQTESDVTFHFTLRALWNLTDEAPTMCAHFMDHKGLDLFLEVLENNVAEVRELHPRLMQKDFVDHVSELLNSAEIEVSYFAAGITANLISRGEEAWTLSQKLRRSLIEKLHSTLLKWPTPECKMVALPAYRSLKPFYPLLDCFTLPGVQIWAAWAILHVCCKTPAKYCAMLIEENGLQHLYNIKENDQSDPGVRYLITKILTYVETHVKYYGKSKHLKELQGHSD</sequence>
<dbReference type="PANTHER" id="PTHR12904">
    <property type="match status" value="1"/>
</dbReference>
<organism evidence="7 8">
    <name type="scientific">Ophiophagus hannah</name>
    <name type="common">King cobra</name>
    <name type="synonym">Naja hannah</name>
    <dbReference type="NCBI Taxonomy" id="8665"/>
    <lineage>
        <taxon>Eukaryota</taxon>
        <taxon>Metazoa</taxon>
        <taxon>Chordata</taxon>
        <taxon>Craniata</taxon>
        <taxon>Vertebrata</taxon>
        <taxon>Euteleostomi</taxon>
        <taxon>Lepidosauria</taxon>
        <taxon>Squamata</taxon>
        <taxon>Bifurcata</taxon>
        <taxon>Unidentata</taxon>
        <taxon>Episquamata</taxon>
        <taxon>Toxicofera</taxon>
        <taxon>Serpentes</taxon>
        <taxon>Colubroidea</taxon>
        <taxon>Elapidae</taxon>
        <taxon>Elapinae</taxon>
        <taxon>Ophiophagus</taxon>
    </lineage>
</organism>
<accession>V8PH46</accession>
<feature type="domain" description="Protein zer-1 homolog-like C-terminal" evidence="5">
    <location>
        <begin position="377"/>
        <end position="674"/>
    </location>
</feature>
<evidence type="ECO:0000313" key="8">
    <source>
        <dbReference type="Proteomes" id="UP000018936"/>
    </source>
</evidence>
<dbReference type="SUPFAM" id="SSF48371">
    <property type="entry name" value="ARM repeat"/>
    <property type="match status" value="2"/>
</dbReference>
<comment type="similarity">
    <text evidence="1">Belongs to the zyg-11 family.</text>
</comment>
<gene>
    <name evidence="7" type="primary">ZYG11B</name>
    <name evidence="7" type="ORF">L345_00821</name>
</gene>
<dbReference type="InterPro" id="IPR016024">
    <property type="entry name" value="ARM-type_fold"/>
</dbReference>
<dbReference type="InterPro" id="IPR032675">
    <property type="entry name" value="LRR_dom_sf"/>
</dbReference>
<keyword evidence="8" id="KW-1185">Reference proteome</keyword>
<keyword evidence="3" id="KW-0677">Repeat</keyword>
<dbReference type="InterPro" id="IPR011989">
    <property type="entry name" value="ARM-like"/>
</dbReference>
<dbReference type="Gene3D" id="1.25.10.10">
    <property type="entry name" value="Leucine-rich Repeat Variant"/>
    <property type="match status" value="2"/>
</dbReference>
<dbReference type="OrthoDB" id="120976at2759"/>
<dbReference type="SUPFAM" id="SSF52047">
    <property type="entry name" value="RNI-like"/>
    <property type="match status" value="2"/>
</dbReference>
<name>V8PH46_OPHHA</name>
<evidence type="ECO:0000256" key="2">
    <source>
        <dbReference type="ARBA" id="ARBA00022614"/>
    </source>
</evidence>
<reference evidence="7 8" key="1">
    <citation type="journal article" date="2013" name="Proc. Natl. Acad. Sci. U.S.A.">
        <title>The king cobra genome reveals dynamic gene evolution and adaptation in the snake venom system.</title>
        <authorList>
            <person name="Vonk F.J."/>
            <person name="Casewell N.R."/>
            <person name="Henkel C.V."/>
            <person name="Heimberg A.M."/>
            <person name="Jansen H.J."/>
            <person name="McCleary R.J."/>
            <person name="Kerkkamp H.M."/>
            <person name="Vos R.A."/>
            <person name="Guerreiro I."/>
            <person name="Calvete J.J."/>
            <person name="Wuster W."/>
            <person name="Woods A.E."/>
            <person name="Logan J.M."/>
            <person name="Harrison R.A."/>
            <person name="Castoe T.A."/>
            <person name="de Koning A.P."/>
            <person name="Pollock D.D."/>
            <person name="Yandell M."/>
            <person name="Calderon D."/>
            <person name="Renjifo C."/>
            <person name="Currier R.B."/>
            <person name="Salgado D."/>
            <person name="Pla D."/>
            <person name="Sanz L."/>
            <person name="Hyder A.S."/>
            <person name="Ribeiro J.M."/>
            <person name="Arntzen J.W."/>
            <person name="van den Thillart G.E."/>
            <person name="Boetzer M."/>
            <person name="Pirovano W."/>
            <person name="Dirks R.P."/>
            <person name="Spaink H.P."/>
            <person name="Duboule D."/>
            <person name="McGlinn E."/>
            <person name="Kini R.M."/>
            <person name="Richardson M.K."/>
        </authorList>
    </citation>
    <scope>NUCLEOTIDE SEQUENCE</scope>
    <source>
        <tissue evidence="7">Blood</tissue>
    </source>
</reference>
<feature type="domain" description="Protein zer-1 homolog-like C-terminal" evidence="5">
    <location>
        <begin position="1085"/>
        <end position="1419"/>
    </location>
</feature>
<comment type="caution">
    <text evidence="7">The sequence shown here is derived from an EMBL/GenBank/DDBJ whole genome shotgun (WGS) entry which is preliminary data.</text>
</comment>
<evidence type="ECO:0000259" key="6">
    <source>
        <dbReference type="Pfam" id="PF25013"/>
    </source>
</evidence>
<feature type="domain" description="Zer-1-like leucine-rich repeats region" evidence="6">
    <location>
        <begin position="191"/>
        <end position="285"/>
    </location>
</feature>
<dbReference type="InterPro" id="IPR056845">
    <property type="entry name" value="LRR_Zer-1"/>
</dbReference>
<dbReference type="Gene3D" id="3.80.10.10">
    <property type="entry name" value="Ribonuclease Inhibitor"/>
    <property type="match status" value="2"/>
</dbReference>
<evidence type="ECO:0000256" key="1">
    <source>
        <dbReference type="ARBA" id="ARBA00009420"/>
    </source>
</evidence>